<dbReference type="EMBL" id="AM436229">
    <property type="protein sequence ID" value="CAN69405.1"/>
    <property type="molecule type" value="Genomic_DNA"/>
</dbReference>
<dbReference type="AlphaFoldDB" id="A5AUN3"/>
<proteinExistence type="predicted"/>
<name>A5AUN3_VITVI</name>
<dbReference type="PANTHER" id="PTHR11439">
    <property type="entry name" value="GAG-POL-RELATED RETROTRANSPOSON"/>
    <property type="match status" value="1"/>
</dbReference>
<accession>A5AUN3</accession>
<reference evidence="1" key="1">
    <citation type="journal article" date="2007" name="PLoS ONE">
        <title>The first genome sequence of an elite grapevine cultivar (Pinot noir Vitis vinifera L.): coping with a highly heterozygous genome.</title>
        <authorList>
            <person name="Velasco R."/>
            <person name="Zharkikh A."/>
            <person name="Troggio M."/>
            <person name="Cartwright D.A."/>
            <person name="Cestaro A."/>
            <person name="Pruss D."/>
            <person name="Pindo M."/>
            <person name="FitzGerald L.M."/>
            <person name="Vezzulli S."/>
            <person name="Reid J."/>
            <person name="Malacarne G."/>
            <person name="Iliev D."/>
            <person name="Coppola G."/>
            <person name="Wardell B."/>
            <person name="Micheletti D."/>
            <person name="Macalma T."/>
            <person name="Facci M."/>
            <person name="Mitchell J.T."/>
            <person name="Perazzolli M."/>
            <person name="Eldredge G."/>
            <person name="Gatto P."/>
            <person name="Oyzerski R."/>
            <person name="Moretto M."/>
            <person name="Gutin N."/>
            <person name="Stefanini M."/>
            <person name="Chen Y."/>
            <person name="Segala C."/>
            <person name="Davenport C."/>
            <person name="Dematte L."/>
            <person name="Mraz A."/>
            <person name="Battilana J."/>
            <person name="Stormo K."/>
            <person name="Costa F."/>
            <person name="Tao Q."/>
            <person name="Si-Ammour A."/>
            <person name="Harkins T."/>
            <person name="Lackey A."/>
            <person name="Perbost C."/>
            <person name="Taillon B."/>
            <person name="Stella A."/>
            <person name="Solovyev V."/>
            <person name="Fawcett J.A."/>
            <person name="Sterck L."/>
            <person name="Vandepoele K."/>
            <person name="Grando S.M."/>
            <person name="Toppo S."/>
            <person name="Moser C."/>
            <person name="Lanchbury J."/>
            <person name="Bogden R."/>
            <person name="Skolnick M."/>
            <person name="Sgaramella V."/>
            <person name="Bhatnagar S.K."/>
            <person name="Fontana P."/>
            <person name="Gutin A."/>
            <person name="Van de Peer Y."/>
            <person name="Salamini F."/>
            <person name="Viola R."/>
        </authorList>
    </citation>
    <scope>NUCLEOTIDE SEQUENCE</scope>
</reference>
<evidence type="ECO:0008006" key="2">
    <source>
        <dbReference type="Google" id="ProtNLM"/>
    </source>
</evidence>
<sequence>MNQKEKLNKDDGTAKIDQAYFRSMIGCLMYLSTTRPNILNVVSILSRFIHYASEMHLKASKRVIRYVKGTCDFGIKFTRSKEFELVGFSNSDWGGSIDDMRSTLGYCFTFGSGFFSQSIVETKFIAATTVVNPAIWLRNILNDLNMEQKESTKILIDNQAAIVISHNLMFHGKTKHFNIKLFFLREVQKDGDVILLYCKTKDQVADVFTKPLQVNKFEILRTKLGVCSS</sequence>
<dbReference type="PANTHER" id="PTHR11439:SF503">
    <property type="entry name" value="CYSTEINE-RICH RLK (RECEPTOR-LIKE PROTEIN KINASE) 8"/>
    <property type="match status" value="1"/>
</dbReference>
<organism evidence="1">
    <name type="scientific">Vitis vinifera</name>
    <name type="common">Grape</name>
    <dbReference type="NCBI Taxonomy" id="29760"/>
    <lineage>
        <taxon>Eukaryota</taxon>
        <taxon>Viridiplantae</taxon>
        <taxon>Streptophyta</taxon>
        <taxon>Embryophyta</taxon>
        <taxon>Tracheophyta</taxon>
        <taxon>Spermatophyta</taxon>
        <taxon>Magnoliopsida</taxon>
        <taxon>eudicotyledons</taxon>
        <taxon>Gunneridae</taxon>
        <taxon>Pentapetalae</taxon>
        <taxon>rosids</taxon>
        <taxon>Vitales</taxon>
        <taxon>Vitaceae</taxon>
        <taxon>Viteae</taxon>
        <taxon>Vitis</taxon>
    </lineage>
</organism>
<evidence type="ECO:0000313" key="1">
    <source>
        <dbReference type="EMBL" id="CAN69405.1"/>
    </source>
</evidence>
<gene>
    <name evidence="1" type="ORF">VITISV_012228</name>
</gene>
<dbReference type="CDD" id="cd09272">
    <property type="entry name" value="RNase_HI_RT_Ty1"/>
    <property type="match status" value="1"/>
</dbReference>
<protein>
    <recommendedName>
        <fullName evidence="2">Retrovirus-related Pol polyprotein from transposon RE1</fullName>
    </recommendedName>
</protein>